<feature type="transmembrane region" description="Helical" evidence="1">
    <location>
        <begin position="129"/>
        <end position="146"/>
    </location>
</feature>
<keyword evidence="1" id="KW-0472">Membrane</keyword>
<dbReference type="OrthoDB" id="9182842at2"/>
<feature type="transmembrane region" description="Helical" evidence="1">
    <location>
        <begin position="100"/>
        <end position="122"/>
    </location>
</feature>
<keyword evidence="3" id="KW-1185">Reference proteome</keyword>
<reference evidence="2 3" key="1">
    <citation type="submission" date="2016-10" db="EMBL/GenBank/DDBJ databases">
        <authorList>
            <person name="de Groot N.N."/>
        </authorList>
    </citation>
    <scope>NUCLEOTIDE SEQUENCE [LARGE SCALE GENOMIC DNA]</scope>
    <source>
        <strain evidence="2 3">DSM 16619</strain>
    </source>
</reference>
<evidence type="ECO:0000313" key="2">
    <source>
        <dbReference type="EMBL" id="SDE50596.1"/>
    </source>
</evidence>
<feature type="transmembrane region" description="Helical" evidence="1">
    <location>
        <begin position="152"/>
        <end position="169"/>
    </location>
</feature>
<feature type="transmembrane region" description="Helical" evidence="1">
    <location>
        <begin position="181"/>
        <end position="199"/>
    </location>
</feature>
<dbReference type="EMBL" id="FMZC01000019">
    <property type="protein sequence ID" value="SDE50596.1"/>
    <property type="molecule type" value="Genomic_DNA"/>
</dbReference>
<protein>
    <submittedName>
        <fullName evidence="2">Uncharacterized protein</fullName>
    </submittedName>
</protein>
<evidence type="ECO:0000313" key="3">
    <source>
        <dbReference type="Proteomes" id="UP000198781"/>
    </source>
</evidence>
<gene>
    <name evidence="2" type="ORF">SAMN05192589_11926</name>
</gene>
<organism evidence="2 3">
    <name type="scientific">Paracidovorax valerianellae</name>
    <dbReference type="NCBI Taxonomy" id="187868"/>
    <lineage>
        <taxon>Bacteria</taxon>
        <taxon>Pseudomonadati</taxon>
        <taxon>Pseudomonadota</taxon>
        <taxon>Betaproteobacteria</taxon>
        <taxon>Burkholderiales</taxon>
        <taxon>Comamonadaceae</taxon>
        <taxon>Paracidovorax</taxon>
    </lineage>
</organism>
<accession>A0A1G7DHP2</accession>
<sequence>MAPEQSIQPLNVAAATLLIQLLLITLLAITSSLFRGKRWEPARESRLDLGLRAEEHIAGMPLRRSPTLFVALASFAVLLISDELYSIWSPIFQGVGINTISAAAAIGTVFILNLSLVGYLVFATGGSRSSPFLSALFTIPALAIFLRLPPSMFITYAIVACFLYLLLLVPTLERVQANQSAAAFMNISCLLLSMFTGYITRPVPINELKASSSKPAISVPAAASGMSSN</sequence>
<feature type="transmembrane region" description="Helical" evidence="1">
    <location>
        <begin position="12"/>
        <end position="34"/>
    </location>
</feature>
<dbReference type="RefSeq" id="WP_139160473.1">
    <property type="nucleotide sequence ID" value="NZ_FMZC01000019.1"/>
</dbReference>
<evidence type="ECO:0000256" key="1">
    <source>
        <dbReference type="SAM" id="Phobius"/>
    </source>
</evidence>
<dbReference type="Proteomes" id="UP000198781">
    <property type="component" value="Unassembled WGS sequence"/>
</dbReference>
<dbReference type="AlphaFoldDB" id="A0A1G7DHP2"/>
<feature type="transmembrane region" description="Helical" evidence="1">
    <location>
        <begin position="68"/>
        <end position="88"/>
    </location>
</feature>
<keyword evidence="1" id="KW-0812">Transmembrane</keyword>
<proteinExistence type="predicted"/>
<name>A0A1G7DHP2_9BURK</name>
<keyword evidence="1" id="KW-1133">Transmembrane helix</keyword>